<dbReference type="Proteomes" id="UP000033930">
    <property type="component" value="Unassembled WGS sequence"/>
</dbReference>
<evidence type="ECO:0000313" key="1">
    <source>
        <dbReference type="EMBL" id="KKR98871.1"/>
    </source>
</evidence>
<dbReference type="EMBL" id="LCAW01000014">
    <property type="protein sequence ID" value="KKR98871.1"/>
    <property type="molecule type" value="Genomic_DNA"/>
</dbReference>
<reference evidence="1 2" key="1">
    <citation type="journal article" date="2015" name="Nature">
        <title>rRNA introns, odd ribosomes, and small enigmatic genomes across a large radiation of phyla.</title>
        <authorList>
            <person name="Brown C.T."/>
            <person name="Hug L.A."/>
            <person name="Thomas B.C."/>
            <person name="Sharon I."/>
            <person name="Castelle C.J."/>
            <person name="Singh A."/>
            <person name="Wilkins M.J."/>
            <person name="Williams K.H."/>
            <person name="Banfield J.F."/>
        </authorList>
    </citation>
    <scope>NUCLEOTIDE SEQUENCE [LARGE SCALE GENOMIC DNA]</scope>
</reference>
<organism evidence="1 2">
    <name type="scientific">Candidatus Uhrbacteria bacterium GW2011_GWC1_41_20</name>
    <dbReference type="NCBI Taxonomy" id="1618983"/>
    <lineage>
        <taxon>Bacteria</taxon>
        <taxon>Candidatus Uhriibacteriota</taxon>
    </lineage>
</organism>
<gene>
    <name evidence="1" type="ORF">UU50_C0014G0003</name>
</gene>
<proteinExistence type="predicted"/>
<dbReference type="AlphaFoldDB" id="A0A0G0VGV7"/>
<protein>
    <recommendedName>
        <fullName evidence="3">Polymerase nucleotidyl transferase domain-containing protein</fullName>
    </recommendedName>
</protein>
<sequence length="300" mass="35326">MTPTAIEKDIHNTLAYFAYNQYPLSIFELFKWQYKPERVYGYEEIKQCLKTSDWLAKRIGNFEGMYGIGTDGEVESQVANRKRRFLDSVRKQRKVCKVAQYLSRLSSVKAIGICNSLSYHFTREKSDIDIFVITKKDRVWTARFFCVVPMLLLRQRPGETKRDPVDLSFFVSQDELNLAGIKIDEHDPYLAFWIKNLIPVFGSKNIWDDFFAKNAWTNEYLPNAHRPYRAFHSRCDEKSLRFPCFIPESILRFVQILKMPYRMKAMANQGTCVVINDKMLKFHTTDRRAEIAEAFEKKCV</sequence>
<evidence type="ECO:0008006" key="3">
    <source>
        <dbReference type="Google" id="ProtNLM"/>
    </source>
</evidence>
<evidence type="ECO:0000313" key="2">
    <source>
        <dbReference type="Proteomes" id="UP000033930"/>
    </source>
</evidence>
<comment type="caution">
    <text evidence="1">The sequence shown here is derived from an EMBL/GenBank/DDBJ whole genome shotgun (WGS) entry which is preliminary data.</text>
</comment>
<name>A0A0G0VGV7_9BACT</name>
<accession>A0A0G0VGV7</accession>